<name>A0A1J4K8V7_9EUKA</name>
<evidence type="ECO:0000313" key="3">
    <source>
        <dbReference type="Proteomes" id="UP000179807"/>
    </source>
</evidence>
<keyword evidence="1" id="KW-1133">Transmembrane helix</keyword>
<organism evidence="2 3">
    <name type="scientific">Tritrichomonas foetus</name>
    <dbReference type="NCBI Taxonomy" id="1144522"/>
    <lineage>
        <taxon>Eukaryota</taxon>
        <taxon>Metamonada</taxon>
        <taxon>Parabasalia</taxon>
        <taxon>Tritrichomonadida</taxon>
        <taxon>Tritrichomonadidae</taxon>
        <taxon>Tritrichomonas</taxon>
    </lineage>
</organism>
<comment type="caution">
    <text evidence="2">The sequence shown here is derived from an EMBL/GenBank/DDBJ whole genome shotgun (WGS) entry which is preliminary data.</text>
</comment>
<feature type="transmembrane region" description="Helical" evidence="1">
    <location>
        <begin position="272"/>
        <end position="295"/>
    </location>
</feature>
<gene>
    <name evidence="2" type="ORF">TRFO_26214</name>
</gene>
<sequence>MLILFFVLSMCSADDPGPPQPSKMVLKEGISGMIPKKLKPGENFTVESEKELLCIYFLKLIDVKLSLYVDGQLYKEIEDTSSIAGIDFGNSKGKVVFTALSNCQEGKVIFSAIVFPPLCQKHRFISSMPFVNFTFSQNNQNEDFKITLNQQFCFWPAAPTDHLVKITTNSEPQFDNIKVVTIEGVVLMLSGKDYKEFHSRKGQEFLIWETDSTTLSNYFTISVSSFEFKEYPIINQMLKGYQATDATMFFVQENKDKYPNDQKKTDDLRHKILPALLAITACLVGAAICAVVWAVRVFKKEADDSFDFFATESFKKSEFIYASTDEIPLPYMIENP</sequence>
<dbReference type="VEuPathDB" id="TrichDB:TRFO_26214"/>
<keyword evidence="1" id="KW-0812">Transmembrane</keyword>
<dbReference type="EMBL" id="MLAK01000743">
    <property type="protein sequence ID" value="OHT05869.1"/>
    <property type="molecule type" value="Genomic_DNA"/>
</dbReference>
<accession>A0A1J4K8V7</accession>
<keyword evidence="1" id="KW-0472">Membrane</keyword>
<protein>
    <submittedName>
        <fullName evidence="2">Uncharacterized protein</fullName>
    </submittedName>
</protein>
<dbReference type="GeneID" id="94839522"/>
<proteinExistence type="predicted"/>
<dbReference type="AlphaFoldDB" id="A0A1J4K8V7"/>
<reference evidence="2" key="1">
    <citation type="submission" date="2016-10" db="EMBL/GenBank/DDBJ databases">
        <authorList>
            <person name="Benchimol M."/>
            <person name="Almeida L.G."/>
            <person name="Vasconcelos A.T."/>
            <person name="Perreira-Neves A."/>
            <person name="Rosa I.A."/>
            <person name="Tasca T."/>
            <person name="Bogo M.R."/>
            <person name="de Souza W."/>
        </authorList>
    </citation>
    <scope>NUCLEOTIDE SEQUENCE [LARGE SCALE GENOMIC DNA]</scope>
    <source>
        <strain evidence="2">K</strain>
    </source>
</reference>
<dbReference type="Proteomes" id="UP000179807">
    <property type="component" value="Unassembled WGS sequence"/>
</dbReference>
<dbReference type="RefSeq" id="XP_068359005.1">
    <property type="nucleotide sequence ID" value="XM_068504818.1"/>
</dbReference>
<evidence type="ECO:0000256" key="1">
    <source>
        <dbReference type="SAM" id="Phobius"/>
    </source>
</evidence>
<evidence type="ECO:0000313" key="2">
    <source>
        <dbReference type="EMBL" id="OHT05869.1"/>
    </source>
</evidence>
<keyword evidence="3" id="KW-1185">Reference proteome</keyword>